<organism evidence="2">
    <name type="scientific">Physcomitrium patens</name>
    <name type="common">Spreading-leaved earth moss</name>
    <name type="synonym">Physcomitrella patens</name>
    <dbReference type="NCBI Taxonomy" id="3218"/>
    <lineage>
        <taxon>Eukaryota</taxon>
        <taxon>Viridiplantae</taxon>
        <taxon>Streptophyta</taxon>
        <taxon>Embryophyta</taxon>
        <taxon>Bryophyta</taxon>
        <taxon>Bryophytina</taxon>
        <taxon>Bryopsida</taxon>
        <taxon>Funariidae</taxon>
        <taxon>Funariales</taxon>
        <taxon>Funariaceae</taxon>
        <taxon>Physcomitrium</taxon>
    </lineage>
</organism>
<gene>
    <name evidence="2" type="ORF">PHYPA_030581</name>
</gene>
<evidence type="ECO:0000313" key="3">
    <source>
        <dbReference type="EnsemblPlants" id="PAC:32918725.CDS.1"/>
    </source>
</evidence>
<dbReference type="Gramene" id="Pp3c26_12820V3.1">
    <property type="protein sequence ID" value="PAC:32918725.CDS.1"/>
    <property type="gene ID" value="Pp3c26_12820"/>
</dbReference>
<protein>
    <submittedName>
        <fullName evidence="2 3">Uncharacterized protein</fullName>
    </submittedName>
</protein>
<reference evidence="2 4" key="2">
    <citation type="journal article" date="2018" name="Plant J.">
        <title>The Physcomitrella patens chromosome-scale assembly reveals moss genome structure and evolution.</title>
        <authorList>
            <person name="Lang D."/>
            <person name="Ullrich K.K."/>
            <person name="Murat F."/>
            <person name="Fuchs J."/>
            <person name="Jenkins J."/>
            <person name="Haas F.B."/>
            <person name="Piednoel M."/>
            <person name="Gundlach H."/>
            <person name="Van Bel M."/>
            <person name="Meyberg R."/>
            <person name="Vives C."/>
            <person name="Morata J."/>
            <person name="Symeonidi A."/>
            <person name="Hiss M."/>
            <person name="Muchero W."/>
            <person name="Kamisugi Y."/>
            <person name="Saleh O."/>
            <person name="Blanc G."/>
            <person name="Decker E.L."/>
            <person name="van Gessel N."/>
            <person name="Grimwood J."/>
            <person name="Hayes R.D."/>
            <person name="Graham S.W."/>
            <person name="Gunter L.E."/>
            <person name="McDaniel S.F."/>
            <person name="Hoernstein S.N.W."/>
            <person name="Larsson A."/>
            <person name="Li F.W."/>
            <person name="Perroud P.F."/>
            <person name="Phillips J."/>
            <person name="Ranjan P."/>
            <person name="Rokshar D.S."/>
            <person name="Rothfels C.J."/>
            <person name="Schneider L."/>
            <person name="Shu S."/>
            <person name="Stevenson D.W."/>
            <person name="Thummler F."/>
            <person name="Tillich M."/>
            <person name="Villarreal Aguilar J.C."/>
            <person name="Widiez T."/>
            <person name="Wong G.K."/>
            <person name="Wymore A."/>
            <person name="Zhang Y."/>
            <person name="Zimmer A.D."/>
            <person name="Quatrano R.S."/>
            <person name="Mayer K.F.X."/>
            <person name="Goodstein D."/>
            <person name="Casacuberta J.M."/>
            <person name="Vandepoele K."/>
            <person name="Reski R."/>
            <person name="Cuming A.C."/>
            <person name="Tuskan G.A."/>
            <person name="Maumus F."/>
            <person name="Salse J."/>
            <person name="Schmutz J."/>
            <person name="Rensing S.A."/>
        </authorList>
    </citation>
    <scope>NUCLEOTIDE SEQUENCE [LARGE SCALE GENOMIC DNA]</scope>
    <source>
        <strain evidence="3 4">cv. Gransden 2004</strain>
    </source>
</reference>
<proteinExistence type="predicted"/>
<sequence length="72" mass="7882">MDVTQFGHGNLESAAVDRLPPDEGMRVGGESLECFSSLLAGTQSDTTWRLPSNDSLMEMKPRPVSPKEGFRN</sequence>
<feature type="region of interest" description="Disordered" evidence="1">
    <location>
        <begin position="1"/>
        <end position="25"/>
    </location>
</feature>
<evidence type="ECO:0000256" key="1">
    <source>
        <dbReference type="SAM" id="MobiDB-lite"/>
    </source>
</evidence>
<accession>A0A2K1ICT9</accession>
<dbReference type="Gramene" id="Pp3c26_12820V3.2">
    <property type="protein sequence ID" value="PAC:32918726.CDS.1"/>
    <property type="gene ID" value="Pp3c26_12820"/>
</dbReference>
<keyword evidence="4" id="KW-1185">Reference proteome</keyword>
<evidence type="ECO:0000313" key="4">
    <source>
        <dbReference type="Proteomes" id="UP000006727"/>
    </source>
</evidence>
<dbReference type="PaxDb" id="3218-PP1S6_360V6.1"/>
<name>A0A2K1ICT9_PHYPA</name>
<dbReference type="EnsemblPlants" id="Pp3c26_12820V3.1">
    <property type="protein sequence ID" value="PAC:32918725.CDS.1"/>
    <property type="gene ID" value="Pp3c26_12820"/>
</dbReference>
<evidence type="ECO:0000313" key="2">
    <source>
        <dbReference type="EMBL" id="PNR27100.1"/>
    </source>
</evidence>
<dbReference type="EnsemblPlants" id="Pp3c26_12820V3.2">
    <property type="protein sequence ID" value="PAC:32918726.CDS.1"/>
    <property type="gene ID" value="Pp3c26_12820"/>
</dbReference>
<dbReference type="AlphaFoldDB" id="A0A2K1ICT9"/>
<dbReference type="InParanoid" id="A0A2K1ICT9"/>
<feature type="region of interest" description="Disordered" evidence="1">
    <location>
        <begin position="45"/>
        <end position="72"/>
    </location>
</feature>
<reference evidence="2 4" key="1">
    <citation type="journal article" date="2008" name="Science">
        <title>The Physcomitrella genome reveals evolutionary insights into the conquest of land by plants.</title>
        <authorList>
            <person name="Rensing S."/>
            <person name="Lang D."/>
            <person name="Zimmer A."/>
            <person name="Terry A."/>
            <person name="Salamov A."/>
            <person name="Shapiro H."/>
            <person name="Nishiyama T."/>
            <person name="Perroud P.-F."/>
            <person name="Lindquist E."/>
            <person name="Kamisugi Y."/>
            <person name="Tanahashi T."/>
            <person name="Sakakibara K."/>
            <person name="Fujita T."/>
            <person name="Oishi K."/>
            <person name="Shin-I T."/>
            <person name="Kuroki Y."/>
            <person name="Toyoda A."/>
            <person name="Suzuki Y."/>
            <person name="Hashimoto A."/>
            <person name="Yamaguchi K."/>
            <person name="Sugano A."/>
            <person name="Kohara Y."/>
            <person name="Fujiyama A."/>
            <person name="Anterola A."/>
            <person name="Aoki S."/>
            <person name="Ashton N."/>
            <person name="Barbazuk W.B."/>
            <person name="Barker E."/>
            <person name="Bennetzen J."/>
            <person name="Bezanilla M."/>
            <person name="Blankenship R."/>
            <person name="Cho S.H."/>
            <person name="Dutcher S."/>
            <person name="Estelle M."/>
            <person name="Fawcett J.A."/>
            <person name="Gundlach H."/>
            <person name="Hanada K."/>
            <person name="Heyl A."/>
            <person name="Hicks K.A."/>
            <person name="Hugh J."/>
            <person name="Lohr M."/>
            <person name="Mayer K."/>
            <person name="Melkozernov A."/>
            <person name="Murata T."/>
            <person name="Nelson D."/>
            <person name="Pils B."/>
            <person name="Prigge M."/>
            <person name="Reiss B."/>
            <person name="Renner T."/>
            <person name="Rombauts S."/>
            <person name="Rushton P."/>
            <person name="Sanderfoot A."/>
            <person name="Schween G."/>
            <person name="Shiu S.-H."/>
            <person name="Stueber K."/>
            <person name="Theodoulou F.L."/>
            <person name="Tu H."/>
            <person name="Van de Peer Y."/>
            <person name="Verrier P.J."/>
            <person name="Waters E."/>
            <person name="Wood A."/>
            <person name="Yang L."/>
            <person name="Cove D."/>
            <person name="Cuming A."/>
            <person name="Hasebe M."/>
            <person name="Lucas S."/>
            <person name="Mishler D.B."/>
            <person name="Reski R."/>
            <person name="Grigoriev I."/>
            <person name="Quatrano R.S."/>
            <person name="Boore J.L."/>
        </authorList>
    </citation>
    <scope>NUCLEOTIDE SEQUENCE [LARGE SCALE GENOMIC DNA]</scope>
    <source>
        <strain evidence="3 4">cv. Gransden 2004</strain>
    </source>
</reference>
<feature type="compositionally biased region" description="Polar residues" evidence="1">
    <location>
        <begin position="45"/>
        <end position="55"/>
    </location>
</feature>
<dbReference type="Proteomes" id="UP000006727">
    <property type="component" value="Chromosome 26"/>
</dbReference>
<dbReference type="EMBL" id="ABEU02000026">
    <property type="protein sequence ID" value="PNR27100.1"/>
    <property type="molecule type" value="Genomic_DNA"/>
</dbReference>
<reference evidence="3" key="3">
    <citation type="submission" date="2020-12" db="UniProtKB">
        <authorList>
            <consortium name="EnsemblPlants"/>
        </authorList>
    </citation>
    <scope>IDENTIFICATION</scope>
</reference>